<organism evidence="3 4">
    <name type="scientific">Triparma laevis f. longispina</name>
    <dbReference type="NCBI Taxonomy" id="1714387"/>
    <lineage>
        <taxon>Eukaryota</taxon>
        <taxon>Sar</taxon>
        <taxon>Stramenopiles</taxon>
        <taxon>Ochrophyta</taxon>
        <taxon>Bolidophyceae</taxon>
        <taxon>Parmales</taxon>
        <taxon>Triparmaceae</taxon>
        <taxon>Triparma</taxon>
    </lineage>
</organism>
<keyword evidence="4" id="KW-1185">Reference proteome</keyword>
<accession>A0A9W7ASM6</accession>
<feature type="region of interest" description="Disordered" evidence="2">
    <location>
        <begin position="336"/>
        <end position="384"/>
    </location>
</feature>
<protein>
    <submittedName>
        <fullName evidence="3">Uncharacterized protein</fullName>
    </submittedName>
</protein>
<evidence type="ECO:0000256" key="2">
    <source>
        <dbReference type="SAM" id="MobiDB-lite"/>
    </source>
</evidence>
<comment type="caution">
    <text evidence="3">The sequence shown here is derived from an EMBL/GenBank/DDBJ whole genome shotgun (WGS) entry which is preliminary data.</text>
</comment>
<gene>
    <name evidence="3" type="ORF">TrLO_g13724</name>
</gene>
<feature type="coiled-coil region" evidence="1">
    <location>
        <begin position="80"/>
        <end position="129"/>
    </location>
</feature>
<keyword evidence="1" id="KW-0175">Coiled coil</keyword>
<dbReference type="AlphaFoldDB" id="A0A9W7ASM6"/>
<name>A0A9W7ASM6_9STRA</name>
<evidence type="ECO:0000256" key="1">
    <source>
        <dbReference type="SAM" id="Coils"/>
    </source>
</evidence>
<evidence type="ECO:0000313" key="3">
    <source>
        <dbReference type="EMBL" id="GMH73195.1"/>
    </source>
</evidence>
<reference evidence="4" key="1">
    <citation type="journal article" date="2023" name="Commun. Biol.">
        <title>Genome analysis of Parmales, the sister group of diatoms, reveals the evolutionary specialization of diatoms from phago-mixotrophs to photoautotrophs.</title>
        <authorList>
            <person name="Ban H."/>
            <person name="Sato S."/>
            <person name="Yoshikawa S."/>
            <person name="Yamada K."/>
            <person name="Nakamura Y."/>
            <person name="Ichinomiya M."/>
            <person name="Sato N."/>
            <person name="Blanc-Mathieu R."/>
            <person name="Endo H."/>
            <person name="Kuwata A."/>
            <person name="Ogata H."/>
        </authorList>
    </citation>
    <scope>NUCLEOTIDE SEQUENCE [LARGE SCALE GENOMIC DNA]</scope>
    <source>
        <strain evidence="4">NIES 3700</strain>
    </source>
</reference>
<dbReference type="Proteomes" id="UP001165122">
    <property type="component" value="Unassembled WGS sequence"/>
</dbReference>
<feature type="compositionally biased region" description="Basic residues" evidence="2">
    <location>
        <begin position="336"/>
        <end position="352"/>
    </location>
</feature>
<dbReference type="OrthoDB" id="194711at2759"/>
<dbReference type="EMBL" id="BRXW01000667">
    <property type="protein sequence ID" value="GMH73195.1"/>
    <property type="molecule type" value="Genomic_DNA"/>
</dbReference>
<proteinExistence type="predicted"/>
<sequence>MPPPPLHDALDVPSLTTGSNSWLNIQPLLRHSFLHMYENIKWAEERDAQLKARLEKVERGGADAENRSRAHFKSMIDTDKASVQSDMESFRLTVARLEKKIDDMDREGRERERELKQEYEDKLRVAARTGGDPVSGVTSTLASKIVNLEGTMLALSKRLDSLADNFDKHVFKTKTGVSNRSAGVGAHTFKNTTASSDFNVLMSDMNRVREELAFKCDGSFVKSSMDGKANKQSVADALHLKANKKTVQREMDRVDEKLKVEVKLLKDKMSELYKATQMPVGKITLALKEVAREVREGVRDSRDSLRMMNGRIENLELLSSQQMHQPPQFYNFNRTQQHHQGHPHQQPHHQQHQQHQQQHNKENFSDGGSIGGGGGSLEGGEKNI</sequence>
<feature type="compositionally biased region" description="Gly residues" evidence="2">
    <location>
        <begin position="368"/>
        <end position="378"/>
    </location>
</feature>
<evidence type="ECO:0000313" key="4">
    <source>
        <dbReference type="Proteomes" id="UP001165122"/>
    </source>
</evidence>